<feature type="non-terminal residue" evidence="3">
    <location>
        <position position="1"/>
    </location>
</feature>
<dbReference type="AlphaFoldDB" id="A0AAV9HJV1"/>
<protein>
    <recommendedName>
        <fullName evidence="2">Oxidoreductase acuF-like C2H2 type zinc-finger domain-containing protein</fullName>
    </recommendedName>
</protein>
<keyword evidence="4" id="KW-1185">Reference proteome</keyword>
<feature type="domain" description="Oxidoreductase acuF-like C2H2 type zinc-finger" evidence="2">
    <location>
        <begin position="223"/>
        <end position="252"/>
    </location>
</feature>
<reference evidence="3" key="2">
    <citation type="submission" date="2023-06" db="EMBL/GenBank/DDBJ databases">
        <authorList>
            <consortium name="Lawrence Berkeley National Laboratory"/>
            <person name="Mondo S.J."/>
            <person name="Hensen N."/>
            <person name="Bonometti L."/>
            <person name="Westerberg I."/>
            <person name="Brannstrom I.O."/>
            <person name="Guillou S."/>
            <person name="Cros-Aarteil S."/>
            <person name="Calhoun S."/>
            <person name="Haridas S."/>
            <person name="Kuo A."/>
            <person name="Pangilinan J."/>
            <person name="Riley R."/>
            <person name="Labutti K."/>
            <person name="Andreopoulos B."/>
            <person name="Lipzen A."/>
            <person name="Chen C."/>
            <person name="Yanf M."/>
            <person name="Daum C."/>
            <person name="Ng V."/>
            <person name="Clum A."/>
            <person name="Steindorff A."/>
            <person name="Ohm R."/>
            <person name="Martin F."/>
            <person name="Silar P."/>
            <person name="Natvig D."/>
            <person name="Lalanne C."/>
            <person name="Gautier V."/>
            <person name="Ament-Velasquez S.L."/>
            <person name="Kruys A."/>
            <person name="Hutchinson M.I."/>
            <person name="Powell A.J."/>
            <person name="Barry K."/>
            <person name="Miller A.N."/>
            <person name="Grigoriev I.V."/>
            <person name="Debuchy R."/>
            <person name="Gladieux P."/>
            <person name="Thoren M.H."/>
            <person name="Johannesson H."/>
        </authorList>
    </citation>
    <scope>NUCLEOTIDE SEQUENCE</scope>
    <source>
        <strain evidence="3">PSN324</strain>
    </source>
</reference>
<feature type="region of interest" description="Disordered" evidence="1">
    <location>
        <begin position="155"/>
        <end position="174"/>
    </location>
</feature>
<sequence length="385" mass="43330">EDDSSDTSSSFSSSSGSAASPHEPPQANTEAPSRRRLEVHVEDTIDRLRGYSKRIEQAAAKHRRERIQLYLEKPGPKAKYGILKMAGRDKAHATFELASDIVRERLAESFARRRIRLDYLKEHQKKRSISEDPNKVKLPHIGPLFNLRNNSHIGATSASEQSQSRSMLPSVQEAPTVPSATTKYDFTPDPKYPNVARTERAKSVLSVSMSHAGFPSSPAAVEGKFQCPYCRLIVPDTEAGLDRWRKHVMEDLEPYFCLDESCQEPFHVPNSFGGLLAHLQDHVPIMYHVDFHDGQHGELDEDSFEAYVLSNGKVLEDTMSSLKESSRRKGAFLFDSCPFCGGYPDVLEERFPGPARDTPDAQDELRVHVKRHFEEAALFCLPNHD</sequence>
<feature type="non-terminal residue" evidence="3">
    <location>
        <position position="385"/>
    </location>
</feature>
<gene>
    <name evidence="3" type="ORF">QBC42DRAFT_139625</name>
</gene>
<comment type="caution">
    <text evidence="3">The sequence shown here is derived from an EMBL/GenBank/DDBJ whole genome shotgun (WGS) entry which is preliminary data.</text>
</comment>
<dbReference type="EMBL" id="MU865007">
    <property type="protein sequence ID" value="KAK4460628.1"/>
    <property type="molecule type" value="Genomic_DNA"/>
</dbReference>
<feature type="compositionally biased region" description="Polar residues" evidence="1">
    <location>
        <begin position="155"/>
        <end position="169"/>
    </location>
</feature>
<organism evidence="3 4">
    <name type="scientific">Cladorrhinum samala</name>
    <dbReference type="NCBI Taxonomy" id="585594"/>
    <lineage>
        <taxon>Eukaryota</taxon>
        <taxon>Fungi</taxon>
        <taxon>Dikarya</taxon>
        <taxon>Ascomycota</taxon>
        <taxon>Pezizomycotina</taxon>
        <taxon>Sordariomycetes</taxon>
        <taxon>Sordariomycetidae</taxon>
        <taxon>Sordariales</taxon>
        <taxon>Podosporaceae</taxon>
        <taxon>Cladorrhinum</taxon>
    </lineage>
</organism>
<evidence type="ECO:0000259" key="2">
    <source>
        <dbReference type="Pfam" id="PF26082"/>
    </source>
</evidence>
<feature type="region of interest" description="Disordered" evidence="1">
    <location>
        <begin position="1"/>
        <end position="39"/>
    </location>
</feature>
<reference evidence="3" key="1">
    <citation type="journal article" date="2023" name="Mol. Phylogenet. Evol.">
        <title>Genome-scale phylogeny and comparative genomics of the fungal order Sordariales.</title>
        <authorList>
            <person name="Hensen N."/>
            <person name="Bonometti L."/>
            <person name="Westerberg I."/>
            <person name="Brannstrom I.O."/>
            <person name="Guillou S."/>
            <person name="Cros-Aarteil S."/>
            <person name="Calhoun S."/>
            <person name="Haridas S."/>
            <person name="Kuo A."/>
            <person name="Mondo S."/>
            <person name="Pangilinan J."/>
            <person name="Riley R."/>
            <person name="LaButti K."/>
            <person name="Andreopoulos B."/>
            <person name="Lipzen A."/>
            <person name="Chen C."/>
            <person name="Yan M."/>
            <person name="Daum C."/>
            <person name="Ng V."/>
            <person name="Clum A."/>
            <person name="Steindorff A."/>
            <person name="Ohm R.A."/>
            <person name="Martin F."/>
            <person name="Silar P."/>
            <person name="Natvig D.O."/>
            <person name="Lalanne C."/>
            <person name="Gautier V."/>
            <person name="Ament-Velasquez S.L."/>
            <person name="Kruys A."/>
            <person name="Hutchinson M.I."/>
            <person name="Powell A.J."/>
            <person name="Barry K."/>
            <person name="Miller A.N."/>
            <person name="Grigoriev I.V."/>
            <person name="Debuchy R."/>
            <person name="Gladieux P."/>
            <person name="Hiltunen Thoren M."/>
            <person name="Johannesson H."/>
        </authorList>
    </citation>
    <scope>NUCLEOTIDE SEQUENCE</scope>
    <source>
        <strain evidence="3">PSN324</strain>
    </source>
</reference>
<accession>A0AAV9HJV1</accession>
<dbReference type="PANTHER" id="PTHR35391">
    <property type="entry name" value="C2H2-TYPE DOMAIN-CONTAINING PROTEIN-RELATED"/>
    <property type="match status" value="1"/>
</dbReference>
<dbReference type="Proteomes" id="UP001321749">
    <property type="component" value="Unassembled WGS sequence"/>
</dbReference>
<name>A0AAV9HJV1_9PEZI</name>
<evidence type="ECO:0000256" key="1">
    <source>
        <dbReference type="SAM" id="MobiDB-lite"/>
    </source>
</evidence>
<evidence type="ECO:0000313" key="3">
    <source>
        <dbReference type="EMBL" id="KAK4460628.1"/>
    </source>
</evidence>
<dbReference type="PANTHER" id="PTHR35391:SF5">
    <property type="entry name" value="DUF6590 DOMAIN-CONTAINING PROTEIN"/>
    <property type="match status" value="1"/>
</dbReference>
<feature type="compositionally biased region" description="Low complexity" evidence="1">
    <location>
        <begin position="1"/>
        <end position="20"/>
    </location>
</feature>
<evidence type="ECO:0000313" key="4">
    <source>
        <dbReference type="Proteomes" id="UP001321749"/>
    </source>
</evidence>
<proteinExistence type="predicted"/>
<dbReference type="InterPro" id="IPR058925">
    <property type="entry name" value="zf-C2H2_AcuF"/>
</dbReference>
<dbReference type="Pfam" id="PF26082">
    <property type="entry name" value="zf-C2H2_AcuF"/>
    <property type="match status" value="1"/>
</dbReference>